<name>A0ABW5BX92_9BACI</name>
<accession>A0ABW5BX92</accession>
<comment type="caution">
    <text evidence="2">The sequence shown here is derived from an EMBL/GenBank/DDBJ whole genome shotgun (WGS) entry which is preliminary data.</text>
</comment>
<evidence type="ECO:0000259" key="1">
    <source>
        <dbReference type="SMART" id="SM00849"/>
    </source>
</evidence>
<sequence length="237" mass="25742">MKVTKVGNVYQLTFLPGFFPVNCYMIEESSSLTLIDAGLPNSYRGIVKIIDSIGKPLKNIMLTHAHGDHVGSLVELKNQFPDIPISVSERDSRLLRGDTSLDNDEPQTPIKGGIPKNINLVPEQLLKEGDQIGSLVVITTPGHTPGSISFFDTRDQAVIAGDALQTRGGIAVSGQIRPFFPFPALATWHKETSLESVKKIKALQPRLLAVGHGEMIENPAESIQLAIDQAEKKLATN</sequence>
<dbReference type="InterPro" id="IPR036866">
    <property type="entry name" value="RibonucZ/Hydroxyglut_hydro"/>
</dbReference>
<dbReference type="PANTHER" id="PTHR42951">
    <property type="entry name" value="METALLO-BETA-LACTAMASE DOMAIN-CONTAINING"/>
    <property type="match status" value="1"/>
</dbReference>
<dbReference type="InterPro" id="IPR050855">
    <property type="entry name" value="NDM-1-like"/>
</dbReference>
<dbReference type="SMART" id="SM00849">
    <property type="entry name" value="Lactamase_B"/>
    <property type="match status" value="1"/>
</dbReference>
<dbReference type="Gene3D" id="3.60.15.10">
    <property type="entry name" value="Ribonuclease Z/Hydroxyacylglutathione hydrolase-like"/>
    <property type="match status" value="1"/>
</dbReference>
<dbReference type="Proteomes" id="UP001597318">
    <property type="component" value="Unassembled WGS sequence"/>
</dbReference>
<proteinExistence type="predicted"/>
<dbReference type="PANTHER" id="PTHR42951:SF9">
    <property type="entry name" value="METAL-DEPENDENT HYDROLASE"/>
    <property type="match status" value="1"/>
</dbReference>
<dbReference type="RefSeq" id="WP_379050741.1">
    <property type="nucleotide sequence ID" value="NZ_JBHUIK010000001.1"/>
</dbReference>
<dbReference type="EMBL" id="JBHUIK010000001">
    <property type="protein sequence ID" value="MFD2213411.1"/>
    <property type="molecule type" value="Genomic_DNA"/>
</dbReference>
<dbReference type="CDD" id="cd07721">
    <property type="entry name" value="yflN-like_MBL-fold"/>
    <property type="match status" value="1"/>
</dbReference>
<dbReference type="InterPro" id="IPR001279">
    <property type="entry name" value="Metallo-B-lactamas"/>
</dbReference>
<gene>
    <name evidence="2" type="ORF">ACFSKK_06850</name>
</gene>
<evidence type="ECO:0000313" key="2">
    <source>
        <dbReference type="EMBL" id="MFD2213411.1"/>
    </source>
</evidence>
<dbReference type="SUPFAM" id="SSF56281">
    <property type="entry name" value="Metallo-hydrolase/oxidoreductase"/>
    <property type="match status" value="1"/>
</dbReference>
<keyword evidence="3" id="KW-1185">Reference proteome</keyword>
<organism evidence="2 3">
    <name type="scientific">Metabacillus endolithicus</name>
    <dbReference type="NCBI Taxonomy" id="1535204"/>
    <lineage>
        <taxon>Bacteria</taxon>
        <taxon>Bacillati</taxon>
        <taxon>Bacillota</taxon>
        <taxon>Bacilli</taxon>
        <taxon>Bacillales</taxon>
        <taxon>Bacillaceae</taxon>
        <taxon>Metabacillus</taxon>
    </lineage>
</organism>
<protein>
    <submittedName>
        <fullName evidence="2">MBL fold metallo-hydrolase</fullName>
    </submittedName>
</protein>
<evidence type="ECO:0000313" key="3">
    <source>
        <dbReference type="Proteomes" id="UP001597318"/>
    </source>
</evidence>
<dbReference type="Pfam" id="PF00753">
    <property type="entry name" value="Lactamase_B"/>
    <property type="match status" value="1"/>
</dbReference>
<reference evidence="3" key="1">
    <citation type="journal article" date="2019" name="Int. J. Syst. Evol. Microbiol.">
        <title>The Global Catalogue of Microorganisms (GCM) 10K type strain sequencing project: providing services to taxonomists for standard genome sequencing and annotation.</title>
        <authorList>
            <consortium name="The Broad Institute Genomics Platform"/>
            <consortium name="The Broad Institute Genome Sequencing Center for Infectious Disease"/>
            <person name="Wu L."/>
            <person name="Ma J."/>
        </authorList>
    </citation>
    <scope>NUCLEOTIDE SEQUENCE [LARGE SCALE GENOMIC DNA]</scope>
    <source>
        <strain evidence="3">CGMCC 1.15474</strain>
    </source>
</reference>
<feature type="domain" description="Metallo-beta-lactamase" evidence="1">
    <location>
        <begin position="20"/>
        <end position="212"/>
    </location>
</feature>